<accession>G9X0Q5</accession>
<reference evidence="1 2" key="1">
    <citation type="submission" date="2011-08" db="EMBL/GenBank/DDBJ databases">
        <title>The Genome Sequence of Eubacteriaceae bacterium ACC19a.</title>
        <authorList>
            <consortium name="The Broad Institute Genome Sequencing Platform"/>
            <person name="Earl A."/>
            <person name="Ward D."/>
            <person name="Feldgarden M."/>
            <person name="Gevers D."/>
            <person name="Sizova M."/>
            <person name="Hazen A."/>
            <person name="Epstein S."/>
            <person name="Young S.K."/>
            <person name="Zeng Q."/>
            <person name="Gargeya S."/>
            <person name="Fitzgerald M."/>
            <person name="Haas B."/>
            <person name="Abouelleil A."/>
            <person name="Alvarado L."/>
            <person name="Arachchi H.M."/>
            <person name="Berlin A."/>
            <person name="Brown A."/>
            <person name="Chapman S.B."/>
            <person name="Chen Z."/>
            <person name="Dunbar C."/>
            <person name="Freedman E."/>
            <person name="Gearin G."/>
            <person name="Gellesch M."/>
            <person name="Goldberg J."/>
            <person name="Griggs A."/>
            <person name="Gujja S."/>
            <person name="Heiman D."/>
            <person name="Howarth C."/>
            <person name="Larson L."/>
            <person name="Lui A."/>
            <person name="MacDonald P.J.P."/>
            <person name="Montmayeur A."/>
            <person name="Murphy C."/>
            <person name="Neiman D."/>
            <person name="Pearson M."/>
            <person name="Priest M."/>
            <person name="Roberts A."/>
            <person name="Saif S."/>
            <person name="Shea T."/>
            <person name="Shenoy N."/>
            <person name="Sisk P."/>
            <person name="Stolte C."/>
            <person name="Sykes S."/>
            <person name="Wortman J."/>
            <person name="Nusbaum C."/>
            <person name="Birren B."/>
        </authorList>
    </citation>
    <scope>NUCLEOTIDE SEQUENCE [LARGE SCALE GENOMIC DNA]</scope>
    <source>
        <strain evidence="1 2">ACC19a</strain>
    </source>
</reference>
<proteinExistence type="predicted"/>
<name>G9X0Q5_9FIRM</name>
<sequence>MERYTIINSNYCKNTFLFSYESFKQILAVKYNTYYGVIKIKLIPDNYKNGEYVYLLKSVALFLKSQFDKNDFVTCIDKDRFLIFMEGVYSTKSIKSKIDFIRSNAQYFFKRSGFIKLFSMRTVYSILDVSGDNIDTFLKNISSGKANMYLSESIDVPKINKNEYLSFNKLQLLSETSREEIFSQFLEDYFPRGDFFDSVLSILSNSSNLNDVIKYLFSMFENKIGIDSIYLFTLSDNEKYLINSSIVKDNEIGKQINSISISYITKLMFSHDNNYIMTLNDFNVFPHYIKRRLYLKGVKNLCNRIILDNKKIVGIIGFLSNNKNKIWNDYDINYLISLSKIVTLFIHFKDFIYMPKNTDTISDYILSSMNAIVYAIDDEFNLTYANEQFREITNYKGVRTKCYEILMENEYPCASCPIKNEFGFKDQCCSDVYFRNMSLNETCKREIYYKKFDLYYKIYITKNENHPKYKYIFTVAG</sequence>
<dbReference type="HOGENOM" id="CLU_045245_0_0_9"/>
<evidence type="ECO:0008006" key="3">
    <source>
        <dbReference type="Google" id="ProtNLM"/>
    </source>
</evidence>
<gene>
    <name evidence="1" type="ORF">HMPREF9629_01991</name>
</gene>
<dbReference type="RefSeq" id="WP_009526207.1">
    <property type="nucleotide sequence ID" value="NZ_JH414564.1"/>
</dbReference>
<evidence type="ECO:0000313" key="2">
    <source>
        <dbReference type="Proteomes" id="UP000006437"/>
    </source>
</evidence>
<organism evidence="1 2">
    <name type="scientific">Peptoanaerobacter stomatis</name>
    <dbReference type="NCBI Taxonomy" id="796937"/>
    <lineage>
        <taxon>Bacteria</taxon>
        <taxon>Bacillati</taxon>
        <taxon>Bacillota</taxon>
        <taxon>Clostridia</taxon>
        <taxon>Peptostreptococcales</taxon>
        <taxon>Filifactoraceae</taxon>
        <taxon>Peptoanaerobacter</taxon>
    </lineage>
</organism>
<evidence type="ECO:0000313" key="1">
    <source>
        <dbReference type="EMBL" id="EHL15058.1"/>
    </source>
</evidence>
<dbReference type="BioCyc" id="EBAC796937-HMP:GMGH-1999-MONOMER"/>
<protein>
    <recommendedName>
        <fullName evidence="3">GAF domain-containing protein</fullName>
    </recommendedName>
</protein>
<dbReference type="Proteomes" id="UP000006437">
    <property type="component" value="Unassembled WGS sequence"/>
</dbReference>
<dbReference type="EMBL" id="AFZE01000016">
    <property type="protein sequence ID" value="EHL15058.1"/>
    <property type="molecule type" value="Genomic_DNA"/>
</dbReference>
<dbReference type="AlphaFoldDB" id="G9X0Q5"/>
<comment type="caution">
    <text evidence="1">The sequence shown here is derived from an EMBL/GenBank/DDBJ whole genome shotgun (WGS) entry which is preliminary data.</text>
</comment>